<accession>A0A8X8IGT9</accession>
<sequence>MRIPVIALCFVVLVAACHRKTVPSKNNAPPATTLPGKSVPPNTTVPSAHADSPAIINPTILGSPLIVVDGSGNIVTSKDRLPSDIAAKVHLSNLARSFTPAQKKNLVYRYKMIPPKVLYVPEGYVSKSARGKYIIYRKKFWYWQQADGLFHLDPTYYQ</sequence>
<feature type="region of interest" description="Disordered" evidence="1">
    <location>
        <begin position="24"/>
        <end position="48"/>
    </location>
</feature>
<keyword evidence="3" id="KW-1185">Reference proteome</keyword>
<evidence type="ECO:0000256" key="1">
    <source>
        <dbReference type="SAM" id="MobiDB-lite"/>
    </source>
</evidence>
<name>A0A8X8IGT9_9BACT</name>
<gene>
    <name evidence="2" type="ORF">SAMN05444410_109121</name>
</gene>
<dbReference type="RefSeq" id="WP_092724111.1">
    <property type="nucleotide sequence ID" value="NZ_FNNO01000009.1"/>
</dbReference>
<evidence type="ECO:0000313" key="2">
    <source>
        <dbReference type="EMBL" id="SDX12898.1"/>
    </source>
</evidence>
<reference evidence="2 3" key="1">
    <citation type="submission" date="2016-10" db="EMBL/GenBank/DDBJ databases">
        <authorList>
            <person name="Varghese N."/>
            <person name="Submissions S."/>
        </authorList>
    </citation>
    <scope>NUCLEOTIDE SEQUENCE [LARGE SCALE GENOMIC DNA]</scope>
    <source>
        <strain evidence="2 3">DSM 25353</strain>
    </source>
</reference>
<evidence type="ECO:0000313" key="3">
    <source>
        <dbReference type="Proteomes" id="UP000198711"/>
    </source>
</evidence>
<dbReference type="PROSITE" id="PS51257">
    <property type="entry name" value="PROKAR_LIPOPROTEIN"/>
    <property type="match status" value="1"/>
</dbReference>
<dbReference type="EMBL" id="FNNO01000009">
    <property type="protein sequence ID" value="SDX12898.1"/>
    <property type="molecule type" value="Genomic_DNA"/>
</dbReference>
<comment type="caution">
    <text evidence="2">The sequence shown here is derived from an EMBL/GenBank/DDBJ whole genome shotgun (WGS) entry which is preliminary data.</text>
</comment>
<protein>
    <recommendedName>
        <fullName evidence="4">Lipoprotein</fullName>
    </recommendedName>
</protein>
<proteinExistence type="predicted"/>
<evidence type="ECO:0008006" key="4">
    <source>
        <dbReference type="Google" id="ProtNLM"/>
    </source>
</evidence>
<dbReference type="Proteomes" id="UP000198711">
    <property type="component" value="Unassembled WGS sequence"/>
</dbReference>
<dbReference type="AlphaFoldDB" id="A0A8X8IGT9"/>
<organism evidence="2 3">
    <name type="scientific">Hydrobacter penzbergensis</name>
    <dbReference type="NCBI Taxonomy" id="1235997"/>
    <lineage>
        <taxon>Bacteria</taxon>
        <taxon>Pseudomonadati</taxon>
        <taxon>Bacteroidota</taxon>
        <taxon>Chitinophagia</taxon>
        <taxon>Chitinophagales</taxon>
        <taxon>Chitinophagaceae</taxon>
        <taxon>Hydrobacter</taxon>
    </lineage>
</organism>